<dbReference type="PANTHER" id="PTHR12131:SF1">
    <property type="entry name" value="ATP-DEPENDENT RNA HELICASE SUPV3L1, MITOCHONDRIAL-RELATED"/>
    <property type="match status" value="1"/>
</dbReference>
<dbReference type="SUPFAM" id="SSF52540">
    <property type="entry name" value="P-loop containing nucleoside triphosphate hydrolases"/>
    <property type="match status" value="1"/>
</dbReference>
<dbReference type="GO" id="GO:0055087">
    <property type="term" value="C:Ski complex"/>
    <property type="evidence" value="ECO:0007669"/>
    <property type="project" value="TreeGrafter"/>
</dbReference>
<evidence type="ECO:0000256" key="2">
    <source>
        <dbReference type="ARBA" id="ARBA00022490"/>
    </source>
</evidence>
<evidence type="ECO:0000313" key="12">
    <source>
        <dbReference type="Proteomes" id="UP000694920"/>
    </source>
</evidence>
<dbReference type="SMART" id="SM01142">
    <property type="entry name" value="DSHCT"/>
    <property type="match status" value="1"/>
</dbReference>
<keyword evidence="12" id="KW-1185">Reference proteome</keyword>
<dbReference type="InterPro" id="IPR027417">
    <property type="entry name" value="P-loop_NTPase"/>
</dbReference>
<dbReference type="FunFam" id="1.10.3380.30:FF:000001">
    <property type="entry name" value="Ski2 ATP-dependent RNA helicase"/>
    <property type="match status" value="1"/>
</dbReference>
<dbReference type="GO" id="GO:0003724">
    <property type="term" value="F:RNA helicase activity"/>
    <property type="evidence" value="ECO:0007669"/>
    <property type="project" value="UniProtKB-EC"/>
</dbReference>
<name>A0AAJ7FEB7_CEPCN</name>
<protein>
    <submittedName>
        <fullName evidence="13">Helicase SKI2W</fullName>
    </submittedName>
</protein>
<dbReference type="GeneID" id="107264146"/>
<keyword evidence="2" id="KW-0963">Cytoplasm</keyword>
<dbReference type="Gene3D" id="3.40.50.300">
    <property type="entry name" value="P-loop containing nucleotide triphosphate hydrolases"/>
    <property type="match status" value="2"/>
</dbReference>
<dbReference type="Gene3D" id="1.10.3380.30">
    <property type="match status" value="1"/>
</dbReference>
<keyword evidence="5 13" id="KW-0347">Helicase</keyword>
<dbReference type="Pfam" id="PF08148">
    <property type="entry name" value="DSHCT"/>
    <property type="match status" value="1"/>
</dbReference>
<feature type="region of interest" description="Disordered" evidence="9">
    <location>
        <begin position="91"/>
        <end position="115"/>
    </location>
</feature>
<dbReference type="InterPro" id="IPR001650">
    <property type="entry name" value="Helicase_C-like"/>
</dbReference>
<feature type="domain" description="Helicase ATP-binding" evidence="10">
    <location>
        <begin position="297"/>
        <end position="453"/>
    </location>
</feature>
<gene>
    <name evidence="13" type="primary">LOC107264146</name>
</gene>
<evidence type="ECO:0000256" key="9">
    <source>
        <dbReference type="SAM" id="MobiDB-lite"/>
    </source>
</evidence>
<comment type="catalytic activity">
    <reaction evidence="8">
        <text>ATP + H2O = ADP + phosphate + H(+)</text>
        <dbReference type="Rhea" id="RHEA:13065"/>
        <dbReference type="ChEBI" id="CHEBI:15377"/>
        <dbReference type="ChEBI" id="CHEBI:15378"/>
        <dbReference type="ChEBI" id="CHEBI:30616"/>
        <dbReference type="ChEBI" id="CHEBI:43474"/>
        <dbReference type="ChEBI" id="CHEBI:456216"/>
        <dbReference type="EC" id="3.6.4.13"/>
    </reaction>
</comment>
<dbReference type="InterPro" id="IPR016438">
    <property type="entry name" value="SKI2-like"/>
</dbReference>
<dbReference type="PROSITE" id="PS51194">
    <property type="entry name" value="HELICASE_CTER"/>
    <property type="match status" value="1"/>
</dbReference>
<evidence type="ECO:0000256" key="3">
    <source>
        <dbReference type="ARBA" id="ARBA00022741"/>
    </source>
</evidence>
<dbReference type="Proteomes" id="UP000694920">
    <property type="component" value="Unplaced"/>
</dbReference>
<dbReference type="FunFam" id="3.40.50.300:FF:000447">
    <property type="entry name" value="helicase SKI2W isoform X2"/>
    <property type="match status" value="1"/>
</dbReference>
<dbReference type="Pfam" id="PF00271">
    <property type="entry name" value="Helicase_C"/>
    <property type="match status" value="1"/>
</dbReference>
<evidence type="ECO:0000259" key="11">
    <source>
        <dbReference type="PROSITE" id="PS51194"/>
    </source>
</evidence>
<dbReference type="GO" id="GO:0070478">
    <property type="term" value="P:nuclear-transcribed mRNA catabolic process, 3'-5' exonucleolytic nonsense-mediated decay"/>
    <property type="evidence" value="ECO:0007669"/>
    <property type="project" value="TreeGrafter"/>
</dbReference>
<dbReference type="PIRSF" id="PIRSF005198">
    <property type="entry name" value="Antiviral_helicase_SKI2"/>
    <property type="match status" value="1"/>
</dbReference>
<comment type="subcellular location">
    <subcellularLocation>
        <location evidence="1">Cytoplasm</location>
    </subcellularLocation>
</comment>
<dbReference type="CDD" id="cd18795">
    <property type="entry name" value="SF2_C_Ski2"/>
    <property type="match status" value="1"/>
</dbReference>
<dbReference type="AlphaFoldDB" id="A0AAJ7FEB7"/>
<evidence type="ECO:0000313" key="13">
    <source>
        <dbReference type="RefSeq" id="XP_015587568.1"/>
    </source>
</evidence>
<evidence type="ECO:0000256" key="8">
    <source>
        <dbReference type="ARBA" id="ARBA00047984"/>
    </source>
</evidence>
<proteinExistence type="predicted"/>
<dbReference type="RefSeq" id="XP_015587568.1">
    <property type="nucleotide sequence ID" value="XM_015732082.2"/>
</dbReference>
<feature type="domain" description="Helicase C-terminal" evidence="11">
    <location>
        <begin position="539"/>
        <end position="741"/>
    </location>
</feature>
<keyword evidence="7" id="KW-0694">RNA-binding</keyword>
<dbReference type="InterPro" id="IPR014001">
    <property type="entry name" value="Helicase_ATP-bd"/>
</dbReference>
<dbReference type="FunFam" id="3.40.50.300:FF:000354">
    <property type="entry name" value="ATP-dependent RNA helicase SKI2"/>
    <property type="match status" value="1"/>
</dbReference>
<keyword evidence="3" id="KW-0547">Nucleotide-binding</keyword>
<organism evidence="12 13">
    <name type="scientific">Cephus cinctus</name>
    <name type="common">Wheat stem sawfly</name>
    <dbReference type="NCBI Taxonomy" id="211228"/>
    <lineage>
        <taxon>Eukaryota</taxon>
        <taxon>Metazoa</taxon>
        <taxon>Ecdysozoa</taxon>
        <taxon>Arthropoda</taxon>
        <taxon>Hexapoda</taxon>
        <taxon>Insecta</taxon>
        <taxon>Pterygota</taxon>
        <taxon>Neoptera</taxon>
        <taxon>Endopterygota</taxon>
        <taxon>Hymenoptera</taxon>
        <taxon>Cephoidea</taxon>
        <taxon>Cephidae</taxon>
        <taxon>Cephus</taxon>
    </lineage>
</organism>
<reference evidence="13" key="1">
    <citation type="submission" date="2025-08" db="UniProtKB">
        <authorList>
            <consortium name="RefSeq"/>
        </authorList>
    </citation>
    <scope>IDENTIFICATION</scope>
</reference>
<evidence type="ECO:0000256" key="4">
    <source>
        <dbReference type="ARBA" id="ARBA00022801"/>
    </source>
</evidence>
<dbReference type="PANTHER" id="PTHR12131">
    <property type="entry name" value="ATP-DEPENDENT RNA AND DNA HELICASE"/>
    <property type="match status" value="1"/>
</dbReference>
<dbReference type="Pfam" id="PF17911">
    <property type="entry name" value="Ski2_N"/>
    <property type="match status" value="1"/>
</dbReference>
<evidence type="ECO:0000256" key="7">
    <source>
        <dbReference type="ARBA" id="ARBA00022884"/>
    </source>
</evidence>
<dbReference type="CTD" id="7263"/>
<sequence length="1241" mass="141038">MSVSKGKYNIEMPFGPPPILSDIKSEIRAYITCPERLPIHQIDNVQCYWPREPDILQLLHSDLAPVGMTLRFDRDPITGSIKDMKEVPLQGAGETARNSMSMSRAPGPPKEGVRGSASNCIFWPGGFEELEPTKNNMTSDIDFENNLRTLAKGFSAGIEFKSDNCTPKDKEIEKAASPTLDSKESEVESEEVNLLAMVHEQKNLIGLWSTPSETKKEETIKNDMEIDLTKLDDVTDVQTKPDVSVLKITSTGTSLKTEMEWAEMLDVSIPVANFEEKVPDLAFKYDYELDTFQKQAVIKLEEGCNVFVAAHTSAGKTTVAEYAIALSQRHMTRTIYTSPIKALSNQKYRDFKNKFDSVGLITGDFQINQTASCLIMTTEILQSMLYCASEVLRDLEYVIFDEVHYINNEDRGHVWEEVVILLPPTVNIVMLSATVPNPLVFANWVGQIKKRKMYVISTLKRPVPLQHFLYTGTNKKTKNERFLILDSKGDFLMDGYNAAKAAKDAAEEKKGPYGPDTRRSTKPIMDKKDRNPQNKEKTTWLAFIDHLRSENNLPVVAFTLSRNRCDKNAEALESIDLTTKNEKESINTFFTRCIKRLKPSDTMLPQVRKMQMYLSKGIGVHHSGILPILKEIVEILFQTGVVKLLFATETFAMGVNMPARTVVFDSVRKYDGTGFRTLYPAEYIQMAGRAGRRGLDPTGTVIIMCKSGIPSPLELKNMMCGEPKNLESQFRVTYSMILNLRRISEAVTVEGMMRRSFKESKLISKQQKFKKDLNEIEKQLADLPEFNDLQKQIAEFYTVAKEYIQELKPLKPRMFTMKKPSKALTVGRILIISHMHHYNKLALLLRIVPKGVDLQYKVLVLDNSEETPSSDDIQLETPDSKPESNLKSINFYKMIALTKKELFVPEGVASHQVLQIPPDDILEITNCTMKVDSNLIISDWERRQIPRFKDTPPGPTCQAAIQELTTISLNAVANPEILLPYTNMSVNDHELLTNMTYLENLKKKLSNFKYGDIVNFEEQFELVFMRKELEDRRAKLQFALSDESLTFYPDYKNRVEVLRHLRYIDQDERVALKGRVALEMGTHELLITELVFRNVLTVLPPAEIAALLSALVYQQRSNEQLKLPSHLDSLQKSCEALTEVYDAIVSVEKEFGVDPTEPLNFNLVEVVYEWAREKPFTKIMELTDVQEGIIVRCIQQLNETLRDVKNAAIIIGDPVLKEKMEEASTAIKRDIVFAASLYTQE</sequence>
<dbReference type="SMART" id="SM00487">
    <property type="entry name" value="DEXDc"/>
    <property type="match status" value="1"/>
</dbReference>
<dbReference type="GO" id="GO:0005524">
    <property type="term" value="F:ATP binding"/>
    <property type="evidence" value="ECO:0007669"/>
    <property type="project" value="UniProtKB-KW"/>
</dbReference>
<accession>A0AAJ7FEB7</accession>
<dbReference type="InterPro" id="IPR012961">
    <property type="entry name" value="Ski2/MTR4_C"/>
</dbReference>
<dbReference type="InterPro" id="IPR025696">
    <property type="entry name" value="Beta-barrel_MTR4"/>
</dbReference>
<dbReference type="InterPro" id="IPR050699">
    <property type="entry name" value="RNA-DNA_Helicase"/>
</dbReference>
<dbReference type="InterPro" id="IPR011545">
    <property type="entry name" value="DEAD/DEAH_box_helicase_dom"/>
</dbReference>
<dbReference type="SMART" id="SM00490">
    <property type="entry name" value="HELICc"/>
    <property type="match status" value="1"/>
</dbReference>
<evidence type="ECO:0000259" key="10">
    <source>
        <dbReference type="PROSITE" id="PS51192"/>
    </source>
</evidence>
<evidence type="ECO:0000256" key="5">
    <source>
        <dbReference type="ARBA" id="ARBA00022806"/>
    </source>
</evidence>
<keyword evidence="6" id="KW-0067">ATP-binding</keyword>
<feature type="region of interest" description="Disordered" evidence="9">
    <location>
        <begin position="503"/>
        <end position="534"/>
    </location>
</feature>
<dbReference type="InterPro" id="IPR040801">
    <property type="entry name" value="Ski2_N"/>
</dbReference>
<dbReference type="PROSITE" id="PS51192">
    <property type="entry name" value="HELICASE_ATP_BIND_1"/>
    <property type="match status" value="1"/>
</dbReference>
<dbReference type="GO" id="GO:0003723">
    <property type="term" value="F:RNA binding"/>
    <property type="evidence" value="ECO:0007669"/>
    <property type="project" value="UniProtKB-KW"/>
</dbReference>
<keyword evidence="4" id="KW-0378">Hydrolase</keyword>
<evidence type="ECO:0000256" key="6">
    <source>
        <dbReference type="ARBA" id="ARBA00022840"/>
    </source>
</evidence>
<evidence type="ECO:0000256" key="1">
    <source>
        <dbReference type="ARBA" id="ARBA00004496"/>
    </source>
</evidence>
<dbReference type="GO" id="GO:0016787">
    <property type="term" value="F:hydrolase activity"/>
    <property type="evidence" value="ECO:0007669"/>
    <property type="project" value="UniProtKB-KW"/>
</dbReference>
<dbReference type="Pfam" id="PF00270">
    <property type="entry name" value="DEAD"/>
    <property type="match status" value="1"/>
</dbReference>
<dbReference type="Pfam" id="PF13234">
    <property type="entry name" value="MTR4_beta-barrel"/>
    <property type="match status" value="1"/>
</dbReference>
<dbReference type="KEGG" id="ccin:107264146"/>